<dbReference type="InterPro" id="IPR011050">
    <property type="entry name" value="Pectin_lyase_fold/virulence"/>
</dbReference>
<dbReference type="RefSeq" id="WP_100904118.1">
    <property type="nucleotide sequence ID" value="NZ_CAWNNC010000009.1"/>
</dbReference>
<dbReference type="OrthoDB" id="1776524at2"/>
<name>A0A2K8T9I2_9NOSO</name>
<evidence type="ECO:0000313" key="2">
    <source>
        <dbReference type="EMBL" id="AUB44367.1"/>
    </source>
</evidence>
<keyword evidence="3" id="KW-1185">Reference proteome</keyword>
<organism evidence="2 3">
    <name type="scientific">Nostoc flagelliforme CCNUN1</name>
    <dbReference type="NCBI Taxonomy" id="2038116"/>
    <lineage>
        <taxon>Bacteria</taxon>
        <taxon>Bacillati</taxon>
        <taxon>Cyanobacteriota</taxon>
        <taxon>Cyanophyceae</taxon>
        <taxon>Nostocales</taxon>
        <taxon>Nostocaceae</taxon>
        <taxon>Nostoc</taxon>
    </lineage>
</organism>
<dbReference type="InterPro" id="IPR008638">
    <property type="entry name" value="FhaB/CdiA-like_TPS"/>
</dbReference>
<feature type="domain" description="Filamentous haemagglutinin FhaB/tRNA nuclease CdiA-like TPS" evidence="1">
    <location>
        <begin position="34"/>
        <end position="145"/>
    </location>
</feature>
<protein>
    <submittedName>
        <fullName evidence="2">Large exoprotein involved in heme utilization or adhesion</fullName>
    </submittedName>
</protein>
<dbReference type="Gene3D" id="2.160.20.10">
    <property type="entry name" value="Single-stranded right-handed beta-helix, Pectin lyase-like"/>
    <property type="match status" value="4"/>
</dbReference>
<dbReference type="EMBL" id="CP024793">
    <property type="protein sequence ID" value="AUB44367.1"/>
    <property type="molecule type" value="Genomic_DNA"/>
</dbReference>
<dbReference type="SMART" id="SM00912">
    <property type="entry name" value="Haemagg_act"/>
    <property type="match status" value="1"/>
</dbReference>
<dbReference type="InterPro" id="IPR012334">
    <property type="entry name" value="Pectin_lyas_fold"/>
</dbReference>
<evidence type="ECO:0000313" key="3">
    <source>
        <dbReference type="Proteomes" id="UP000232003"/>
    </source>
</evidence>
<dbReference type="NCBIfam" id="TIGR01901">
    <property type="entry name" value="adhes_NPXG"/>
    <property type="match status" value="1"/>
</dbReference>
<reference evidence="2 3" key="1">
    <citation type="submission" date="2017-11" db="EMBL/GenBank/DDBJ databases">
        <title>Complete genome of a free-living desiccation-tolerant cyanobacterium and its photosynthetic adaptation to extreme terrestrial habitat.</title>
        <authorList>
            <person name="Shang J."/>
        </authorList>
    </citation>
    <scope>NUCLEOTIDE SEQUENCE [LARGE SCALE GENOMIC DNA]</scope>
    <source>
        <strain evidence="2 3">CCNUN1</strain>
        <plasmid evidence="3">pnfsy08</plasmid>
    </source>
</reference>
<dbReference type="AlphaFoldDB" id="A0A2K8T9I2"/>
<evidence type="ECO:0000259" key="1">
    <source>
        <dbReference type="SMART" id="SM00912"/>
    </source>
</evidence>
<sequence>MSGLGFTHWGTSVAIAVGVSLCTIDYANAQITPDGTLPNNTSVTREGNTFNITGGTQAGGNLFHSFGEFSVNTGGTASFNNALDIQNIISRVTGGSVSNIDGLIRASGTANLFLINPNGIIFGKNASLKVGGSFVATTANALQFGNQGFFSASTPNTPALLTVNPNAFLFNQIASQPITSQARLRVPSGKSLLLVGGNVSLNNSGLNAEKIELGGVAGSGTIGLNYDSPDGSNLSLNFPNGVERADVSIAAGCIPDFGSCVAGSNIAINARNIDFSGESTEIGENVTLNATNAIGVSNFGSIRTTNNLNILTRTLSVSNGVLGGANNTKIQANESVFITNGGSIQNSTGGDINIETKSLTLTNEASVNTDVFGDIFDSTTGFTTAGDITVKANSIFLDNSSITALADSDANRAGNIQLNAADSINLVNQSSILSTVKYSGNAGNINLAARTIALDNSRLSTETAIGNSGNIFVQGQDAISLFNSGIYADVQGVATEAEGDGGNITIDAGSLVTEGTKLSTSLTEGGFFPGARGKAGNVSLDIRGNTSLSNSRILSTVERDAQGESGKITIQAGSLSLINNTELQTLLRETDGELPGGVGKGGDIDINVRDGVTLAGGSGILGSVGTGAQGQGGGIKIRAGSLSLTEGARLDTSTAGQGDAGQISLQVADSVSLSNNAKIRSTVEAEAIGQGNDIEIVARSLSVTNGAQLSASTSGQGNAGNIQINAANGSVRVSDPLSRLLTQTNSNNGQGGAISVNTSTFQIANNADLNATTTAGSPGGKITVNANTFDAVSGGQLVTTAFGSGRAGDIVVNATDSVNISGSNPYFNNQVSVNSDAGASGFFARTTGAGTAGDLTITTEQLLMQDGAQVSASTSGQGAGGTLTVNAPQSVKLIGTGSRLTTETTNAGSGGKLQITTGQLLVQDGAEVSASTAGAGFGGTLTVNAPTGFVKVIDAGSSLSARSTDVGSAGNLTITTGQLQVLDGAEVTVSAPNRLAGNLTVRADSIRLDNQGKLTAVTGAGNGGNINLLDLDLLLMRRNSLISAEALGTANGGNITINAKDGFVVAVPEENSDIVANASFGNGGNINITTQGIYGLEYRPKLTELSDITASSQFGVNGTVELNTPGIDPTSGLVELPTIAVATEVAQVCDSPDYAQSSFTITGRGGLPPNPTKDVLPNDTVEVGWVALKPSSDSSNPPVTTNPVTSTPERIVEANGWVVNEKGEVVLTANVPAGGHGSWQKDVSCSATHAHQ</sequence>
<geneLocation type="plasmid" evidence="3">
    <name>pnfsy08</name>
</geneLocation>
<keyword evidence="2" id="KW-0614">Plasmid</keyword>
<dbReference type="KEGG" id="nfl:COO91_10590"/>
<proteinExistence type="predicted"/>
<dbReference type="SUPFAM" id="SSF51126">
    <property type="entry name" value="Pectin lyase-like"/>
    <property type="match status" value="4"/>
</dbReference>
<dbReference type="Proteomes" id="UP000232003">
    <property type="component" value="Plasmid pNFSY08"/>
</dbReference>
<dbReference type="Pfam" id="PF05860">
    <property type="entry name" value="TPS"/>
    <property type="match status" value="1"/>
</dbReference>
<gene>
    <name evidence="2" type="ORF">COO91_10590</name>
</gene>
<accession>A0A2K8T9I2</accession>